<dbReference type="RefSeq" id="WP_077719658.1">
    <property type="nucleotide sequence ID" value="NZ_CP019699.1"/>
</dbReference>
<evidence type="ECO:0000256" key="3">
    <source>
        <dbReference type="ARBA" id="ARBA00022723"/>
    </source>
</evidence>
<dbReference type="SUPFAM" id="SSF56524">
    <property type="entry name" value="Oxidoreductase molybdopterin-binding domain"/>
    <property type="match status" value="1"/>
</dbReference>
<dbReference type="Gene3D" id="2.60.40.650">
    <property type="match status" value="1"/>
</dbReference>
<dbReference type="GO" id="GO:0006790">
    <property type="term" value="P:sulfur compound metabolic process"/>
    <property type="evidence" value="ECO:0007669"/>
    <property type="project" value="TreeGrafter"/>
</dbReference>
<dbReference type="InterPro" id="IPR036374">
    <property type="entry name" value="OxRdtase_Mopterin-bd_sf"/>
</dbReference>
<dbReference type="OrthoDB" id="9778777at2"/>
<gene>
    <name evidence="7" type="ORF">B0W44_08335</name>
</gene>
<keyword evidence="4" id="KW-0560">Oxidoreductase</keyword>
<dbReference type="KEGG" id="ntr:B0W44_08335"/>
<name>A0A1U9K709_9BACL</name>
<dbReference type="GO" id="GO:0008482">
    <property type="term" value="F:sulfite oxidase activity"/>
    <property type="evidence" value="ECO:0007669"/>
    <property type="project" value="TreeGrafter"/>
</dbReference>
<dbReference type="InterPro" id="IPR000572">
    <property type="entry name" value="OxRdtase_Mopterin-bd_dom"/>
</dbReference>
<evidence type="ECO:0000256" key="4">
    <source>
        <dbReference type="ARBA" id="ARBA00023002"/>
    </source>
</evidence>
<accession>A0A1U9K709</accession>
<feature type="domain" description="Oxidoreductase molybdopterin-binding" evidence="5">
    <location>
        <begin position="58"/>
        <end position="216"/>
    </location>
</feature>
<evidence type="ECO:0000256" key="1">
    <source>
        <dbReference type="ARBA" id="ARBA00001924"/>
    </source>
</evidence>
<evidence type="ECO:0000259" key="6">
    <source>
        <dbReference type="Pfam" id="PF03404"/>
    </source>
</evidence>
<dbReference type="InterPro" id="IPR008335">
    <property type="entry name" value="Mopterin_OxRdtase_euk"/>
</dbReference>
<dbReference type="STRING" id="1471761.B0W44_08335"/>
<sequence>MTANGDNIKVKPHLLTVSLEPENQETPVHFINEAITPEDLFFKRNHFSYPTASQIPQSIRIDGFVRRNVDLSLQTLRSLPAKSLVVPLECAGNRRALFDPGVYGVRWQRGAMSQAEWKGVSLIHLLRLAGVKEGAKEVVFEGADSGEYKGKRRAYRRSLPLDKALHPDTIVAYDMNRRPIPLKHGYPFRLIVPGWYAMASVKWLQKITVIPDTFEGPFQTDDYVYYPHPESDDGKLPVTFMKVNSLIQYPIDYSVLEKGVHVIKGWAWTGEGTVNRVEVSLDGARTWKSARIRQDASQPYSVAMWTYQWHAVQEGEYTIHCRATNSIGQSQPVQPKWNRLGYGYNGIACVRVKVG</sequence>
<dbReference type="GO" id="GO:0043546">
    <property type="term" value="F:molybdopterin cofactor binding"/>
    <property type="evidence" value="ECO:0007669"/>
    <property type="project" value="TreeGrafter"/>
</dbReference>
<protein>
    <submittedName>
        <fullName evidence="7">Sulfite oxidase</fullName>
    </submittedName>
</protein>
<dbReference type="GO" id="GO:0020037">
    <property type="term" value="F:heme binding"/>
    <property type="evidence" value="ECO:0007669"/>
    <property type="project" value="TreeGrafter"/>
</dbReference>
<comment type="cofactor">
    <cofactor evidence="1">
        <name>Mo-molybdopterin</name>
        <dbReference type="ChEBI" id="CHEBI:71302"/>
    </cofactor>
</comment>
<dbReference type="PRINTS" id="PR00407">
    <property type="entry name" value="EUMOPTERIN"/>
</dbReference>
<dbReference type="SUPFAM" id="SSF81296">
    <property type="entry name" value="E set domains"/>
    <property type="match status" value="1"/>
</dbReference>
<dbReference type="Proteomes" id="UP000188603">
    <property type="component" value="Chromosome"/>
</dbReference>
<dbReference type="EMBL" id="CP019699">
    <property type="protein sequence ID" value="AQS55796.1"/>
    <property type="molecule type" value="Genomic_DNA"/>
</dbReference>
<dbReference type="PANTHER" id="PTHR19372:SF7">
    <property type="entry name" value="SULFITE OXIDASE, MITOCHONDRIAL"/>
    <property type="match status" value="1"/>
</dbReference>
<evidence type="ECO:0000256" key="2">
    <source>
        <dbReference type="ARBA" id="ARBA00022505"/>
    </source>
</evidence>
<dbReference type="InterPro" id="IPR005066">
    <property type="entry name" value="MoCF_OxRdtse_dimer"/>
</dbReference>
<evidence type="ECO:0000313" key="7">
    <source>
        <dbReference type="EMBL" id="AQS55796.1"/>
    </source>
</evidence>
<dbReference type="PANTHER" id="PTHR19372">
    <property type="entry name" value="SULFITE REDUCTASE"/>
    <property type="match status" value="1"/>
</dbReference>
<dbReference type="GO" id="GO:0030151">
    <property type="term" value="F:molybdenum ion binding"/>
    <property type="evidence" value="ECO:0007669"/>
    <property type="project" value="InterPro"/>
</dbReference>
<dbReference type="Pfam" id="PF00174">
    <property type="entry name" value="Oxidored_molyb"/>
    <property type="match status" value="1"/>
</dbReference>
<proteinExistence type="predicted"/>
<dbReference type="CDD" id="cd02110">
    <property type="entry name" value="SO_family_Moco_dimer"/>
    <property type="match status" value="1"/>
</dbReference>
<evidence type="ECO:0000259" key="5">
    <source>
        <dbReference type="Pfam" id="PF00174"/>
    </source>
</evidence>
<keyword evidence="8" id="KW-1185">Reference proteome</keyword>
<dbReference type="Gene3D" id="3.90.420.10">
    <property type="entry name" value="Oxidoreductase, molybdopterin-binding domain"/>
    <property type="match status" value="1"/>
</dbReference>
<organism evidence="7 8">
    <name type="scientific">Novibacillus thermophilus</name>
    <dbReference type="NCBI Taxonomy" id="1471761"/>
    <lineage>
        <taxon>Bacteria</taxon>
        <taxon>Bacillati</taxon>
        <taxon>Bacillota</taxon>
        <taxon>Bacilli</taxon>
        <taxon>Bacillales</taxon>
        <taxon>Thermoactinomycetaceae</taxon>
        <taxon>Novibacillus</taxon>
    </lineage>
</organism>
<dbReference type="InterPro" id="IPR014756">
    <property type="entry name" value="Ig_E-set"/>
</dbReference>
<keyword evidence="2" id="KW-0500">Molybdenum</keyword>
<dbReference type="Pfam" id="PF03404">
    <property type="entry name" value="Mo-co_dimer"/>
    <property type="match status" value="1"/>
</dbReference>
<dbReference type="AlphaFoldDB" id="A0A1U9K709"/>
<keyword evidence="3" id="KW-0479">Metal-binding</keyword>
<feature type="domain" description="Moybdenum cofactor oxidoreductase dimerisation" evidence="6">
    <location>
        <begin position="241"/>
        <end position="345"/>
    </location>
</feature>
<evidence type="ECO:0000313" key="8">
    <source>
        <dbReference type="Proteomes" id="UP000188603"/>
    </source>
</evidence>
<reference evidence="7 8" key="1">
    <citation type="journal article" date="2015" name="Int. J. Syst. Evol. Microbiol.">
        <title>Novibacillus thermophilus gen. nov., sp. nov., a Gram-staining-negative and moderately thermophilic member of the family Thermoactinomycetaceae.</title>
        <authorList>
            <person name="Yang G."/>
            <person name="Chen J."/>
            <person name="Zhou S."/>
        </authorList>
    </citation>
    <scope>NUCLEOTIDE SEQUENCE [LARGE SCALE GENOMIC DNA]</scope>
    <source>
        <strain evidence="7 8">SG-1</strain>
    </source>
</reference>